<sequence>MDPLPTRVTRLLADLPLRADDEIVSVLVSDAGLRVERIVSTGQASPPGFYYDQPHAEWVAVLTGAADLRFADEAQARRLVAGDAVLIAPHRRHRVEWTESPTVWLAIHFGPQVGAADPAPSIRD</sequence>
<reference evidence="2 3" key="1">
    <citation type="submission" date="2008-03" db="EMBL/GenBank/DDBJ databases">
        <title>Complete sequence of chromosome of Methylobacterium radiotolerans JCM 2831.</title>
        <authorList>
            <consortium name="US DOE Joint Genome Institute"/>
            <person name="Copeland A."/>
            <person name="Lucas S."/>
            <person name="Lapidus A."/>
            <person name="Glavina del Rio T."/>
            <person name="Dalin E."/>
            <person name="Tice H."/>
            <person name="Bruce D."/>
            <person name="Goodwin L."/>
            <person name="Pitluck S."/>
            <person name="Kiss H."/>
            <person name="Brettin T."/>
            <person name="Detter J.C."/>
            <person name="Han C."/>
            <person name="Kuske C.R."/>
            <person name="Schmutz J."/>
            <person name="Larimer F."/>
            <person name="Land M."/>
            <person name="Hauser L."/>
            <person name="Kyrpides N."/>
            <person name="Mikhailova N."/>
            <person name="Marx C.J."/>
            <person name="Richardson P."/>
        </authorList>
    </citation>
    <scope>NUCLEOTIDE SEQUENCE [LARGE SCALE GENOMIC DNA]</scope>
    <source>
        <strain evidence="3">ATCC 27329 / DSM 1819 / JCM 2831 / NBRC 15690 / NCIMB 10815 / 0-1</strain>
    </source>
</reference>
<feature type="domain" description="Cupin type-2" evidence="1">
    <location>
        <begin position="49"/>
        <end position="107"/>
    </location>
</feature>
<dbReference type="SUPFAM" id="SSF51182">
    <property type="entry name" value="RmlC-like cupins"/>
    <property type="match status" value="1"/>
</dbReference>
<dbReference type="InterPro" id="IPR013096">
    <property type="entry name" value="Cupin_2"/>
</dbReference>
<dbReference type="eggNOG" id="COG1917">
    <property type="taxonomic scope" value="Bacteria"/>
</dbReference>
<dbReference type="OrthoDB" id="9798585at2"/>
<dbReference type="PATRIC" id="fig|426355.14.peg.92"/>
<dbReference type="GeneID" id="6136367"/>
<proteinExistence type="predicted"/>
<evidence type="ECO:0000313" key="3">
    <source>
        <dbReference type="Proteomes" id="UP000006589"/>
    </source>
</evidence>
<dbReference type="InterPro" id="IPR011051">
    <property type="entry name" value="RmlC_Cupin_sf"/>
</dbReference>
<dbReference type="RefSeq" id="WP_012317094.1">
    <property type="nucleotide sequence ID" value="NC_010505.1"/>
</dbReference>
<dbReference type="InterPro" id="IPR014710">
    <property type="entry name" value="RmlC-like_jellyroll"/>
</dbReference>
<dbReference type="KEGG" id="mrd:Mrad2831_0067"/>
<organism evidence="2 3">
    <name type="scientific">Methylobacterium radiotolerans (strain ATCC 27329 / DSM 1819 / JCM 2831 / NBRC 15690 / NCIMB 10815 / 0-1)</name>
    <dbReference type="NCBI Taxonomy" id="426355"/>
    <lineage>
        <taxon>Bacteria</taxon>
        <taxon>Pseudomonadati</taxon>
        <taxon>Pseudomonadota</taxon>
        <taxon>Alphaproteobacteria</taxon>
        <taxon>Hyphomicrobiales</taxon>
        <taxon>Methylobacteriaceae</taxon>
        <taxon>Methylobacterium</taxon>
    </lineage>
</organism>
<dbReference type="Gene3D" id="2.60.120.10">
    <property type="entry name" value="Jelly Rolls"/>
    <property type="match status" value="1"/>
</dbReference>
<evidence type="ECO:0000313" key="2">
    <source>
        <dbReference type="EMBL" id="ACB22094.1"/>
    </source>
</evidence>
<dbReference type="AlphaFoldDB" id="B1M659"/>
<evidence type="ECO:0000259" key="1">
    <source>
        <dbReference type="Pfam" id="PF07883"/>
    </source>
</evidence>
<dbReference type="CDD" id="cd06981">
    <property type="entry name" value="cupin_reut_a1446"/>
    <property type="match status" value="1"/>
</dbReference>
<dbReference type="HOGENOM" id="CLU_147397_0_1_5"/>
<dbReference type="STRING" id="426355.Mrad2831_0067"/>
<name>B1M659_METRJ</name>
<dbReference type="EMBL" id="CP001001">
    <property type="protein sequence ID" value="ACB22094.1"/>
    <property type="molecule type" value="Genomic_DNA"/>
</dbReference>
<dbReference type="Pfam" id="PF07883">
    <property type="entry name" value="Cupin_2"/>
    <property type="match status" value="1"/>
</dbReference>
<dbReference type="Proteomes" id="UP000006589">
    <property type="component" value="Chromosome"/>
</dbReference>
<protein>
    <submittedName>
        <fullName evidence="2">Cupin 2 conserved barrel domain protein</fullName>
    </submittedName>
</protein>
<accession>B1M659</accession>
<gene>
    <name evidence="2" type="ordered locus">Mrad2831_0067</name>
</gene>